<dbReference type="OrthoDB" id="2687798at2759"/>
<proteinExistence type="predicted"/>
<organism evidence="2 3">
    <name type="scientific">Schizophyllum amplum</name>
    <dbReference type="NCBI Taxonomy" id="97359"/>
    <lineage>
        <taxon>Eukaryota</taxon>
        <taxon>Fungi</taxon>
        <taxon>Dikarya</taxon>
        <taxon>Basidiomycota</taxon>
        <taxon>Agaricomycotina</taxon>
        <taxon>Agaricomycetes</taxon>
        <taxon>Agaricomycetidae</taxon>
        <taxon>Agaricales</taxon>
        <taxon>Schizophyllaceae</taxon>
        <taxon>Schizophyllum</taxon>
    </lineage>
</organism>
<keyword evidence="3" id="KW-1185">Reference proteome</keyword>
<evidence type="ECO:0000313" key="2">
    <source>
        <dbReference type="EMBL" id="TRM64667.1"/>
    </source>
</evidence>
<gene>
    <name evidence="2" type="ORF">BD626DRAFT_567547</name>
</gene>
<dbReference type="Proteomes" id="UP000320762">
    <property type="component" value="Unassembled WGS sequence"/>
</dbReference>
<accession>A0A550CIN8</accession>
<feature type="region of interest" description="Disordered" evidence="1">
    <location>
        <begin position="27"/>
        <end position="133"/>
    </location>
</feature>
<feature type="compositionally biased region" description="Basic and acidic residues" evidence="1">
    <location>
        <begin position="40"/>
        <end position="51"/>
    </location>
</feature>
<dbReference type="EMBL" id="VDMD01000006">
    <property type="protein sequence ID" value="TRM64667.1"/>
    <property type="molecule type" value="Genomic_DNA"/>
</dbReference>
<reference evidence="2 3" key="1">
    <citation type="journal article" date="2019" name="New Phytol.">
        <title>Comparative genomics reveals unique wood-decay strategies and fruiting body development in the Schizophyllaceae.</title>
        <authorList>
            <person name="Almasi E."/>
            <person name="Sahu N."/>
            <person name="Krizsan K."/>
            <person name="Balint B."/>
            <person name="Kovacs G.M."/>
            <person name="Kiss B."/>
            <person name="Cseklye J."/>
            <person name="Drula E."/>
            <person name="Henrissat B."/>
            <person name="Nagy I."/>
            <person name="Chovatia M."/>
            <person name="Adam C."/>
            <person name="LaButti K."/>
            <person name="Lipzen A."/>
            <person name="Riley R."/>
            <person name="Grigoriev I.V."/>
            <person name="Nagy L.G."/>
        </authorList>
    </citation>
    <scope>NUCLEOTIDE SEQUENCE [LARGE SCALE GENOMIC DNA]</scope>
    <source>
        <strain evidence="2 3">NL-1724</strain>
    </source>
</reference>
<dbReference type="AlphaFoldDB" id="A0A550CIN8"/>
<name>A0A550CIN8_9AGAR</name>
<evidence type="ECO:0000313" key="3">
    <source>
        <dbReference type="Proteomes" id="UP000320762"/>
    </source>
</evidence>
<evidence type="ECO:0000256" key="1">
    <source>
        <dbReference type="SAM" id="MobiDB-lite"/>
    </source>
</evidence>
<feature type="compositionally biased region" description="Low complexity" evidence="1">
    <location>
        <begin position="55"/>
        <end position="65"/>
    </location>
</feature>
<feature type="compositionally biased region" description="Basic and acidic residues" evidence="1">
    <location>
        <begin position="71"/>
        <end position="84"/>
    </location>
</feature>
<feature type="compositionally biased region" description="Low complexity" evidence="1">
    <location>
        <begin position="27"/>
        <end position="36"/>
    </location>
</feature>
<feature type="compositionally biased region" description="Basic and acidic residues" evidence="1">
    <location>
        <begin position="123"/>
        <end position="133"/>
    </location>
</feature>
<sequence length="133" mass="14344">MMNLTRTSAALRLPSTALRFTVSSRRTLTCSSRLCSEPASEDRLLHPKAPETKPGGEPAGEPSGPYSRAGPDSKEYATTSREEPYNEPGKSSRYGNMPLWKDDKGPEESNADEGPDGKASGGRKPEGRKPHNA</sequence>
<protein>
    <submittedName>
        <fullName evidence="2">Uncharacterized protein</fullName>
    </submittedName>
</protein>
<comment type="caution">
    <text evidence="2">The sequence shown here is derived from an EMBL/GenBank/DDBJ whole genome shotgun (WGS) entry which is preliminary data.</text>
</comment>